<keyword evidence="2" id="KW-1185">Reference proteome</keyword>
<dbReference type="AlphaFoldDB" id="A0A1I2FFS0"/>
<dbReference type="EMBL" id="FOMX01000026">
    <property type="protein sequence ID" value="SFF04354.1"/>
    <property type="molecule type" value="Genomic_DNA"/>
</dbReference>
<protein>
    <submittedName>
        <fullName evidence="1">Uncharacterized protein</fullName>
    </submittedName>
</protein>
<name>A0A1I2FFS0_9BACT</name>
<organism evidence="1 2">
    <name type="scientific">Nannocystis exedens</name>
    <dbReference type="NCBI Taxonomy" id="54"/>
    <lineage>
        <taxon>Bacteria</taxon>
        <taxon>Pseudomonadati</taxon>
        <taxon>Myxococcota</taxon>
        <taxon>Polyangia</taxon>
        <taxon>Nannocystales</taxon>
        <taxon>Nannocystaceae</taxon>
        <taxon>Nannocystis</taxon>
    </lineage>
</organism>
<sequence length="324" mass="35377">MSALTAGTASEDEVERLARAVLYEGYLLYPYHRDALKNRSRFTFGDLEPGALWQAECLVVGARARVDVSVRFLEDTAERRVEVERAAVAELTAGETAGETVLVSALGLGAGVTRLTVRMTNTTGARILATQALLRITDGEFVSLTDPPQAFREQAAGCRNIGTWPVLVGAEGARDRIFAAPIILPDYPRVAPESPGDLFDGTETDELLTLSILALPDAERHAITDPRARELLERTTALGQDELLALHGRLERPIQVGDRVRLRPNRRADIMDSLLAGKAATVVAVEEDLEGVLHIGVTVDDDPGADLGEFGHRFFFRIDEVERR</sequence>
<dbReference type="OrthoDB" id="264096at2"/>
<evidence type="ECO:0000313" key="2">
    <source>
        <dbReference type="Proteomes" id="UP000199400"/>
    </source>
</evidence>
<dbReference type="RefSeq" id="WP_096328569.1">
    <property type="nucleotide sequence ID" value="NZ_FOMX01000026.1"/>
</dbReference>
<evidence type="ECO:0000313" key="1">
    <source>
        <dbReference type="EMBL" id="SFF04354.1"/>
    </source>
</evidence>
<proteinExistence type="predicted"/>
<accession>A0A1I2FFS0</accession>
<gene>
    <name evidence="1" type="ORF">SAMN02745121_06657</name>
</gene>
<reference evidence="2" key="1">
    <citation type="submission" date="2016-10" db="EMBL/GenBank/DDBJ databases">
        <authorList>
            <person name="Varghese N."/>
            <person name="Submissions S."/>
        </authorList>
    </citation>
    <scope>NUCLEOTIDE SEQUENCE [LARGE SCALE GENOMIC DNA]</scope>
    <source>
        <strain evidence="2">ATCC 25963</strain>
    </source>
</reference>
<dbReference type="STRING" id="54.SAMN02745121_06657"/>
<dbReference type="Proteomes" id="UP000199400">
    <property type="component" value="Unassembled WGS sequence"/>
</dbReference>